<name>A0ABR2CAE0_9ROSI</name>
<gene>
    <name evidence="2" type="ORF">V6N12_069003</name>
</gene>
<reference evidence="2 3" key="1">
    <citation type="journal article" date="2024" name="G3 (Bethesda)">
        <title>Genome assembly of Hibiscus sabdariffa L. provides insights into metabolisms of medicinal natural products.</title>
        <authorList>
            <person name="Kim T."/>
        </authorList>
    </citation>
    <scope>NUCLEOTIDE SEQUENCE [LARGE SCALE GENOMIC DNA]</scope>
    <source>
        <strain evidence="2">TK-2024</strain>
        <tissue evidence="2">Old leaves</tissue>
    </source>
</reference>
<sequence length="184" mass="19951">MHHYKVINSSGGDKLANEKEINVIGRGVLLKSGSENHTLFFIGFCSTRDHVTNAMIEELFDTISVERSLEDSVANVLFSNMHDGSSVGMSTMPDQGLGAPEISILAKFNEWLAGRDDGAELVRHDSIVSVSSKCSSGDSDPSKVKRARPNTFSVMPRNSKGSKAGMSSYKNIAAEVDHQPHRGK</sequence>
<comment type="caution">
    <text evidence="2">The sequence shown here is derived from an EMBL/GenBank/DDBJ whole genome shotgun (WGS) entry which is preliminary data.</text>
</comment>
<evidence type="ECO:0000256" key="1">
    <source>
        <dbReference type="SAM" id="MobiDB-lite"/>
    </source>
</evidence>
<organism evidence="2 3">
    <name type="scientific">Hibiscus sabdariffa</name>
    <name type="common">roselle</name>
    <dbReference type="NCBI Taxonomy" id="183260"/>
    <lineage>
        <taxon>Eukaryota</taxon>
        <taxon>Viridiplantae</taxon>
        <taxon>Streptophyta</taxon>
        <taxon>Embryophyta</taxon>
        <taxon>Tracheophyta</taxon>
        <taxon>Spermatophyta</taxon>
        <taxon>Magnoliopsida</taxon>
        <taxon>eudicotyledons</taxon>
        <taxon>Gunneridae</taxon>
        <taxon>Pentapetalae</taxon>
        <taxon>rosids</taxon>
        <taxon>malvids</taxon>
        <taxon>Malvales</taxon>
        <taxon>Malvaceae</taxon>
        <taxon>Malvoideae</taxon>
        <taxon>Hibiscus</taxon>
    </lineage>
</organism>
<evidence type="ECO:0000313" key="2">
    <source>
        <dbReference type="EMBL" id="KAK8516396.1"/>
    </source>
</evidence>
<accession>A0ABR2CAE0</accession>
<feature type="region of interest" description="Disordered" evidence="1">
    <location>
        <begin position="131"/>
        <end position="184"/>
    </location>
</feature>
<protein>
    <submittedName>
        <fullName evidence="2">Uncharacterized protein</fullName>
    </submittedName>
</protein>
<keyword evidence="3" id="KW-1185">Reference proteome</keyword>
<feature type="compositionally biased region" description="Basic and acidic residues" evidence="1">
    <location>
        <begin position="175"/>
        <end position="184"/>
    </location>
</feature>
<proteinExistence type="predicted"/>
<dbReference type="EMBL" id="JBBPBM010000059">
    <property type="protein sequence ID" value="KAK8516396.1"/>
    <property type="molecule type" value="Genomic_DNA"/>
</dbReference>
<evidence type="ECO:0000313" key="3">
    <source>
        <dbReference type="Proteomes" id="UP001472677"/>
    </source>
</evidence>
<dbReference type="Proteomes" id="UP001472677">
    <property type="component" value="Unassembled WGS sequence"/>
</dbReference>